<sequence>MMSFCWNLAALLLLLLLTPDLLPTRLINTHPVLTHAVPTSQPVTYPKIQYVTGLGFDYNEDDYTEEDASHFPSNHSKASSASTLVPMQSKPCDYHPCQDNQIPCSQLSAQTGCLCPGLSGVDEPPHAPHLQKLVPGTDGGAEVRWCAPASVVSGYRVVIEDRKGAPLQFGGDSRSGVLGELEAGVKVCVEAVNRAGTSAPSELSCLHYDPPEAINLALRAGVIVGGLGLLLFLSLVALVLWRRQMCKTGENSAEGLGNPSYSTEGTL</sequence>
<evidence type="ECO:0000313" key="3">
    <source>
        <dbReference type="EMBL" id="KAK6298104.1"/>
    </source>
</evidence>
<protein>
    <recommendedName>
        <fullName evidence="5">LRRN4 C-terminal-like protein</fullName>
    </recommendedName>
</protein>
<keyword evidence="1" id="KW-0812">Transmembrane</keyword>
<evidence type="ECO:0008006" key="5">
    <source>
        <dbReference type="Google" id="ProtNLM"/>
    </source>
</evidence>
<gene>
    <name evidence="3" type="ORF">J4Q44_G00311590</name>
</gene>
<keyword evidence="2" id="KW-0732">Signal</keyword>
<dbReference type="CDD" id="cd00063">
    <property type="entry name" value="FN3"/>
    <property type="match status" value="1"/>
</dbReference>
<name>A0AAN8KNS0_9TELE</name>
<feature type="signal peptide" evidence="2">
    <location>
        <begin position="1"/>
        <end position="23"/>
    </location>
</feature>
<dbReference type="Proteomes" id="UP001356427">
    <property type="component" value="Unassembled WGS sequence"/>
</dbReference>
<evidence type="ECO:0000313" key="4">
    <source>
        <dbReference type="Proteomes" id="UP001356427"/>
    </source>
</evidence>
<comment type="caution">
    <text evidence="3">The sequence shown here is derived from an EMBL/GenBank/DDBJ whole genome shotgun (WGS) entry which is preliminary data.</text>
</comment>
<dbReference type="Gene3D" id="2.60.40.10">
    <property type="entry name" value="Immunoglobulins"/>
    <property type="match status" value="1"/>
</dbReference>
<proteinExistence type="predicted"/>
<dbReference type="InterPro" id="IPR003961">
    <property type="entry name" value="FN3_dom"/>
</dbReference>
<dbReference type="AlphaFoldDB" id="A0AAN8KNS0"/>
<reference evidence="3 4" key="1">
    <citation type="submission" date="2021-04" db="EMBL/GenBank/DDBJ databases">
        <authorList>
            <person name="De Guttry C."/>
            <person name="Zahm M."/>
            <person name="Klopp C."/>
            <person name="Cabau C."/>
            <person name="Louis A."/>
            <person name="Berthelot C."/>
            <person name="Parey E."/>
            <person name="Roest Crollius H."/>
            <person name="Montfort J."/>
            <person name="Robinson-Rechavi M."/>
            <person name="Bucao C."/>
            <person name="Bouchez O."/>
            <person name="Gislard M."/>
            <person name="Lluch J."/>
            <person name="Milhes M."/>
            <person name="Lampietro C."/>
            <person name="Lopez Roques C."/>
            <person name="Donnadieu C."/>
            <person name="Braasch I."/>
            <person name="Desvignes T."/>
            <person name="Postlethwait J."/>
            <person name="Bobe J."/>
            <person name="Wedekind C."/>
            <person name="Guiguen Y."/>
        </authorList>
    </citation>
    <scope>NUCLEOTIDE SEQUENCE [LARGE SCALE GENOMIC DNA]</scope>
    <source>
        <strain evidence="3">Cs_M1</strain>
        <tissue evidence="3">Blood</tissue>
    </source>
</reference>
<dbReference type="SUPFAM" id="SSF49265">
    <property type="entry name" value="Fibronectin type III"/>
    <property type="match status" value="1"/>
</dbReference>
<keyword evidence="1" id="KW-1133">Transmembrane helix</keyword>
<dbReference type="EMBL" id="JAGTTL010000030">
    <property type="protein sequence ID" value="KAK6298104.1"/>
    <property type="molecule type" value="Genomic_DNA"/>
</dbReference>
<dbReference type="InterPro" id="IPR036116">
    <property type="entry name" value="FN3_sf"/>
</dbReference>
<keyword evidence="4" id="KW-1185">Reference proteome</keyword>
<evidence type="ECO:0000256" key="2">
    <source>
        <dbReference type="SAM" id="SignalP"/>
    </source>
</evidence>
<accession>A0AAN8KNS0</accession>
<feature type="chain" id="PRO_5042815970" description="LRRN4 C-terminal-like protein" evidence="2">
    <location>
        <begin position="24"/>
        <end position="267"/>
    </location>
</feature>
<dbReference type="InterPro" id="IPR013783">
    <property type="entry name" value="Ig-like_fold"/>
</dbReference>
<keyword evidence="1" id="KW-0472">Membrane</keyword>
<feature type="transmembrane region" description="Helical" evidence="1">
    <location>
        <begin position="216"/>
        <end position="241"/>
    </location>
</feature>
<evidence type="ECO:0000256" key="1">
    <source>
        <dbReference type="SAM" id="Phobius"/>
    </source>
</evidence>
<organism evidence="3 4">
    <name type="scientific">Coregonus suidteri</name>
    <dbReference type="NCBI Taxonomy" id="861788"/>
    <lineage>
        <taxon>Eukaryota</taxon>
        <taxon>Metazoa</taxon>
        <taxon>Chordata</taxon>
        <taxon>Craniata</taxon>
        <taxon>Vertebrata</taxon>
        <taxon>Euteleostomi</taxon>
        <taxon>Actinopterygii</taxon>
        <taxon>Neopterygii</taxon>
        <taxon>Teleostei</taxon>
        <taxon>Protacanthopterygii</taxon>
        <taxon>Salmoniformes</taxon>
        <taxon>Salmonidae</taxon>
        <taxon>Coregoninae</taxon>
        <taxon>Coregonus</taxon>
    </lineage>
</organism>